<reference evidence="3" key="2">
    <citation type="submission" date="2019-09" db="UniProtKB">
        <authorList>
            <consortium name="WormBaseParasite"/>
        </authorList>
    </citation>
    <scope>IDENTIFICATION</scope>
</reference>
<evidence type="ECO:0000313" key="2">
    <source>
        <dbReference type="Proteomes" id="UP000050761"/>
    </source>
</evidence>
<dbReference type="WBParaSite" id="HPBE_0002036501-mRNA-1">
    <property type="protein sequence ID" value="HPBE_0002036501-mRNA-1"/>
    <property type="gene ID" value="HPBE_0002036501"/>
</dbReference>
<evidence type="ECO:0000313" key="3">
    <source>
        <dbReference type="WBParaSite" id="HPBE_0002036501-mRNA-1"/>
    </source>
</evidence>
<gene>
    <name evidence="1" type="ORF">HPBE_LOCUS20364</name>
</gene>
<accession>A0A183GDN0</accession>
<keyword evidence="2" id="KW-1185">Reference proteome</keyword>
<sequence>MVKTYYAIPNTNQVLRSVLSTIALAGEERIWHQFYKSVKNKTKPKWTYSALGARFGQADFDPYFIDLISHTESLASGDDPATSFNRVAYAFQSGKVRNLLAYGQARNTARWYENLPYDTDVYTGEDARFRFLYSLLTNEVAVEEPFLIDSEPVRAVLKKIITQQLAGSLVSAPAFYKALDNVTLPSKVNHMAFFHNLADAVEVLLTSTAVGSNWRHIAGSREKVLQYAAVRKDSQVCRSFGNLKVYRHRGTPWVLITKNAGHSTVFILDKTSLEQREDRTELE</sequence>
<organism evidence="2 3">
    <name type="scientific">Heligmosomoides polygyrus</name>
    <name type="common">Parasitic roundworm</name>
    <dbReference type="NCBI Taxonomy" id="6339"/>
    <lineage>
        <taxon>Eukaryota</taxon>
        <taxon>Metazoa</taxon>
        <taxon>Ecdysozoa</taxon>
        <taxon>Nematoda</taxon>
        <taxon>Chromadorea</taxon>
        <taxon>Rhabditida</taxon>
        <taxon>Rhabditina</taxon>
        <taxon>Rhabditomorpha</taxon>
        <taxon>Strongyloidea</taxon>
        <taxon>Heligmosomidae</taxon>
        <taxon>Heligmosomoides</taxon>
    </lineage>
</organism>
<dbReference type="AlphaFoldDB" id="A0A183GDN0"/>
<dbReference type="Proteomes" id="UP000050761">
    <property type="component" value="Unassembled WGS sequence"/>
</dbReference>
<protein>
    <submittedName>
        <fullName evidence="3">ADPrib_exo_Tox domain-containing protein</fullName>
    </submittedName>
</protein>
<evidence type="ECO:0000313" key="1">
    <source>
        <dbReference type="EMBL" id="VDP19585.1"/>
    </source>
</evidence>
<name>A0A183GDN0_HELPZ</name>
<reference evidence="1 2" key="1">
    <citation type="submission" date="2018-11" db="EMBL/GenBank/DDBJ databases">
        <authorList>
            <consortium name="Pathogen Informatics"/>
        </authorList>
    </citation>
    <scope>NUCLEOTIDE SEQUENCE [LARGE SCALE GENOMIC DNA]</scope>
</reference>
<dbReference type="EMBL" id="UZAH01032088">
    <property type="protein sequence ID" value="VDP19585.1"/>
    <property type="molecule type" value="Genomic_DNA"/>
</dbReference>
<accession>A0A3P8CM14</accession>
<proteinExistence type="predicted"/>